<proteinExistence type="predicted"/>
<sequence>MDSVSANYDEFQHNEITAVPRYGLKLKFDHVWPEKRNQNVRPSIKQALPLLPLACR</sequence>
<dbReference type="AlphaFoldDB" id="A0A1B0FLF6"/>
<dbReference type="EMBL" id="CCAG010017312">
    <property type="status" value="NOT_ANNOTATED_CDS"/>
    <property type="molecule type" value="Genomic_DNA"/>
</dbReference>
<dbReference type="EnsemblMetazoa" id="GMOY004653-RA">
    <property type="protein sequence ID" value="GMOY004653-PA"/>
    <property type="gene ID" value="GMOY004653"/>
</dbReference>
<protein>
    <submittedName>
        <fullName evidence="1">Uncharacterized protein</fullName>
    </submittedName>
</protein>
<reference evidence="1" key="1">
    <citation type="submission" date="2020-05" db="UniProtKB">
        <authorList>
            <consortium name="EnsemblMetazoa"/>
        </authorList>
    </citation>
    <scope>IDENTIFICATION</scope>
    <source>
        <strain evidence="1">Yale</strain>
    </source>
</reference>
<organism evidence="1 2">
    <name type="scientific">Glossina morsitans morsitans</name>
    <name type="common">Savannah tsetse fly</name>
    <dbReference type="NCBI Taxonomy" id="37546"/>
    <lineage>
        <taxon>Eukaryota</taxon>
        <taxon>Metazoa</taxon>
        <taxon>Ecdysozoa</taxon>
        <taxon>Arthropoda</taxon>
        <taxon>Hexapoda</taxon>
        <taxon>Insecta</taxon>
        <taxon>Pterygota</taxon>
        <taxon>Neoptera</taxon>
        <taxon>Endopterygota</taxon>
        <taxon>Diptera</taxon>
        <taxon>Brachycera</taxon>
        <taxon>Muscomorpha</taxon>
        <taxon>Hippoboscoidea</taxon>
        <taxon>Glossinidae</taxon>
        <taxon>Glossina</taxon>
    </lineage>
</organism>
<keyword evidence="2" id="KW-1185">Reference proteome</keyword>
<evidence type="ECO:0000313" key="1">
    <source>
        <dbReference type="EnsemblMetazoa" id="GMOY004653-PA"/>
    </source>
</evidence>
<evidence type="ECO:0000313" key="2">
    <source>
        <dbReference type="Proteomes" id="UP000092444"/>
    </source>
</evidence>
<dbReference type="Proteomes" id="UP000092444">
    <property type="component" value="Unassembled WGS sequence"/>
</dbReference>
<dbReference type="STRING" id="37546.A0A1B0FLF6"/>
<dbReference type="VEuPathDB" id="VectorBase:GMOY004653"/>
<name>A0A1B0FLF6_GLOMM</name>
<accession>A0A1B0FLF6</accession>